<evidence type="ECO:0000313" key="2">
    <source>
        <dbReference type="EMBL" id="RXH54464.1"/>
    </source>
</evidence>
<reference evidence="3" key="2">
    <citation type="submission" date="2019-02" db="EMBL/GenBank/DDBJ databases">
        <title>Granulicella sibirica sp. nov., a psychrotolerant acidobacterium isolated from an organic soil layer in forested tundra, West Siberia.</title>
        <authorList>
            <person name="Oshkin I.Y."/>
            <person name="Kulichevskaya I.S."/>
            <person name="Rijpstra W.I.C."/>
            <person name="Sinninghe Damste J.S."/>
            <person name="Rakitin A.L."/>
            <person name="Ravin N.V."/>
            <person name="Dedysh S.N."/>
        </authorList>
    </citation>
    <scope>NUCLEOTIDE SEQUENCE [LARGE SCALE GENOMIC DNA]</scope>
    <source>
        <strain evidence="3">AF10</strain>
    </source>
</reference>
<reference evidence="2 3" key="1">
    <citation type="submission" date="2018-11" db="EMBL/GenBank/DDBJ databases">
        <authorList>
            <person name="Mardanov A.V."/>
            <person name="Ravin N.V."/>
            <person name="Dedysh S.N."/>
        </authorList>
    </citation>
    <scope>NUCLEOTIDE SEQUENCE [LARGE SCALE GENOMIC DNA]</scope>
    <source>
        <strain evidence="2 3">AF10</strain>
    </source>
</reference>
<dbReference type="Proteomes" id="UP000289437">
    <property type="component" value="Unassembled WGS sequence"/>
</dbReference>
<proteinExistence type="predicted"/>
<evidence type="ECO:0000313" key="3">
    <source>
        <dbReference type="Proteomes" id="UP000289437"/>
    </source>
</evidence>
<gene>
    <name evidence="2" type="ORF">GRAN_3567</name>
</gene>
<accession>A0A4V1L543</accession>
<dbReference type="EMBL" id="RDSM01000003">
    <property type="protein sequence ID" value="RXH54464.1"/>
    <property type="molecule type" value="Genomic_DNA"/>
</dbReference>
<sequence length="97" mass="10184">MMHKAERRTATTKTVRETEAEAVAFVVGKAIGLVTGSASADYINLYHGNASLLAESLEVVQQVANVILAALEPSVPDEAEATTAAQETGEEQLQEAA</sequence>
<evidence type="ECO:0000256" key="1">
    <source>
        <dbReference type="SAM" id="MobiDB-lite"/>
    </source>
</evidence>
<protein>
    <submittedName>
        <fullName evidence="2">LtrC-like protein</fullName>
    </submittedName>
</protein>
<feature type="region of interest" description="Disordered" evidence="1">
    <location>
        <begin position="76"/>
        <end position="97"/>
    </location>
</feature>
<feature type="compositionally biased region" description="Acidic residues" evidence="1">
    <location>
        <begin position="88"/>
        <end position="97"/>
    </location>
</feature>
<dbReference type="AlphaFoldDB" id="A0A4V1L543"/>
<name>A0A4V1L543_9BACT</name>
<keyword evidence="3" id="KW-1185">Reference proteome</keyword>
<comment type="caution">
    <text evidence="2">The sequence shown here is derived from an EMBL/GenBank/DDBJ whole genome shotgun (WGS) entry which is preliminary data.</text>
</comment>
<organism evidence="2 3">
    <name type="scientific">Granulicella sibirica</name>
    <dbReference type="NCBI Taxonomy" id="2479048"/>
    <lineage>
        <taxon>Bacteria</taxon>
        <taxon>Pseudomonadati</taxon>
        <taxon>Acidobacteriota</taxon>
        <taxon>Terriglobia</taxon>
        <taxon>Terriglobales</taxon>
        <taxon>Acidobacteriaceae</taxon>
        <taxon>Granulicella</taxon>
    </lineage>
</organism>